<dbReference type="Pfam" id="PF05183">
    <property type="entry name" value="RdRP"/>
    <property type="match status" value="1"/>
</dbReference>
<keyword evidence="1" id="KW-0696">RNA-directed RNA polymerase</keyword>
<feature type="region of interest" description="Disordered" evidence="2">
    <location>
        <begin position="114"/>
        <end position="256"/>
    </location>
</feature>
<sequence>MTPKDNAGGPAGPASLPPGTPQHRLRLWRGAELDELILQLEATWKIGLKLRGAEWSPKKSSWDDLPDRIYGIFKRLFFSSRPALDEAIRRFEQQAHGYPRAKRMLLLYQTLPKRDGPVSRIGTPKNDPPKSLSSLRETSRSFESVGQPHNARHGEQQTRAAAIPSGSPTDEDTDEEYVTAPRSPSLSLSPSPSSRSGRRHSQASAHVSLRSAARKRPSDSSSASQSSPKLTKTSKGKQTAQSFMSGEKIPTPSLFKKPSLDMARSFQNLVSVPSSANTSFNQTVFSSQETANTTNTSFASHDGANAADEGDIQAFKSTRTSSTTMGSLDDHDLISVVSRSELSGSVNGVLEQDIQRDLNHNFPEEGSSQHRSTFGPIHEDGLRDELRKVESQQTKLGSAPPASVTRDSTTHALERSTTAYFPAPAQGETKIQPRMTATAQSPSKMSHDVRSLPIQNLFVPKLPQELEHIPYFILFICQRIALDCSTSLQEVVQGMAVPSDCSDAGAFWSFIENNPNLPPVKLREASRLWQSEKRQFDGYTFKGHLTLSLKHQGPVVHLSLSPVHADDSCRLQRMFGSDRFLYLNTPTFKSSKTGRFNIDEMEQVKTKWYEEWLLAEHSFLGRKWRVFYIEDLKRGKSIRRNDILHDKRIVLFATEGCGIEQPYSIGGMLNQFIPFDTNKEQGFCKAFARIKLGLSRTIPTIRFETSHIERVPDQFDTDDQEDAQFNDTALEWQPFPGDCVMDDGCCIISVGAARIIWQMCKKATGATGPLPSAFQGRIAGAKGLWMISAESFTKDPYHLDLWIKINDSQWKFNPPRKESVHHHRTFELSDYSSAPSPSELHISFIPILVDRGVPRDVIAGLMFECMETERKKLLELLPDSVKVYDWVHRNGTKSRAGGEVRWQAALPVSLEERLKLLLESGFSPVKFPYLAKGLERFIRTKHVLQEAKLRVPLAKSAFLFGVADPFGVLEPGEIQVQFSTSFVDETTDEKYLCLRDMEVLVARQPACRRSDIQKVRTVVHPELSHLVDVVVFPSKGRYPLAGKLQGGDYDGDRFWVCWESQLVNPFKNAPAPVQSPDPTQYGIKKETEKLKDIMDTNNPNEVDNFLRKAFEFGKNASLLGLVTIFAEKQAYSENRIFSPVLEELYDMHDLLVDAPKQGYVFIQVDFDGYARKLRDRGVPVPVEPSYKSAMAACAKAKDATDAENYRKGRTEYKSDNILDFLFFEVVRKHNLETMELVRKVFSGATEVDKTLLYPRERLNEKKQTAFRRELDSLTKKLEEVYRSWISGWHRDFTPARNDALVDECYRKYRAIQPDNPEDPDIQPLVEPHLRPGTSLWDTIKASALYTKYSYPEKGSFVFTMAGRELARLKSDNFENTRAMVSMLHANMKPRPIKAPGQYDEEENEEDEEDEFETALEALIPK</sequence>
<dbReference type="GO" id="GO:0003723">
    <property type="term" value="F:RNA binding"/>
    <property type="evidence" value="ECO:0007669"/>
    <property type="project" value="UniProtKB-KW"/>
</dbReference>
<dbReference type="InterPro" id="IPR057596">
    <property type="entry name" value="RDRP_core"/>
</dbReference>
<feature type="compositionally biased region" description="Low complexity" evidence="2">
    <location>
        <begin position="181"/>
        <end position="195"/>
    </location>
</feature>
<comment type="similarity">
    <text evidence="1">Belongs to the RdRP family.</text>
</comment>
<dbReference type="OrthoDB" id="10055769at2759"/>
<name>A0A6A5K051_9PLEO</name>
<feature type="compositionally biased region" description="Polar residues" evidence="2">
    <location>
        <begin position="435"/>
        <end position="444"/>
    </location>
</feature>
<dbReference type="GO" id="GO:0030422">
    <property type="term" value="P:siRNA processing"/>
    <property type="evidence" value="ECO:0007669"/>
    <property type="project" value="TreeGrafter"/>
</dbReference>
<evidence type="ECO:0000313" key="4">
    <source>
        <dbReference type="EMBL" id="KAF1829490.1"/>
    </source>
</evidence>
<evidence type="ECO:0000259" key="3">
    <source>
        <dbReference type="Pfam" id="PF05183"/>
    </source>
</evidence>
<accession>A0A6A5K051</accession>
<keyword evidence="5" id="KW-1185">Reference proteome</keyword>
<feature type="compositionally biased region" description="Polar residues" evidence="2">
    <location>
        <begin position="131"/>
        <end position="144"/>
    </location>
</feature>
<evidence type="ECO:0000256" key="2">
    <source>
        <dbReference type="SAM" id="MobiDB-lite"/>
    </source>
</evidence>
<comment type="catalytic activity">
    <reaction evidence="1">
        <text>RNA(n) + a ribonucleoside 5'-triphosphate = RNA(n+1) + diphosphate</text>
        <dbReference type="Rhea" id="RHEA:21248"/>
        <dbReference type="Rhea" id="RHEA-COMP:14527"/>
        <dbReference type="Rhea" id="RHEA-COMP:17342"/>
        <dbReference type="ChEBI" id="CHEBI:33019"/>
        <dbReference type="ChEBI" id="CHEBI:61557"/>
        <dbReference type="ChEBI" id="CHEBI:140395"/>
        <dbReference type="EC" id="2.7.7.48"/>
    </reaction>
</comment>
<feature type="compositionally biased region" description="Polar residues" evidence="2">
    <location>
        <begin position="228"/>
        <end position="244"/>
    </location>
</feature>
<dbReference type="Proteomes" id="UP000800040">
    <property type="component" value="Unassembled WGS sequence"/>
</dbReference>
<evidence type="ECO:0000313" key="5">
    <source>
        <dbReference type="Proteomes" id="UP000800040"/>
    </source>
</evidence>
<dbReference type="PANTHER" id="PTHR23079:SF55">
    <property type="entry name" value="RNA-DIRECTED RNA POLYMERASE"/>
    <property type="match status" value="1"/>
</dbReference>
<proteinExistence type="inferred from homology"/>
<gene>
    <name evidence="4" type="ORF">BDW02DRAFT_146045</name>
</gene>
<keyword evidence="1" id="KW-0694">RNA-binding</keyword>
<dbReference type="InterPro" id="IPR007855">
    <property type="entry name" value="RDRP"/>
</dbReference>
<evidence type="ECO:0000256" key="1">
    <source>
        <dbReference type="RuleBase" id="RU363098"/>
    </source>
</evidence>
<feature type="compositionally biased region" description="Acidic residues" evidence="2">
    <location>
        <begin position="1398"/>
        <end position="1413"/>
    </location>
</feature>
<reference evidence="4" key="1">
    <citation type="submission" date="2020-01" db="EMBL/GenBank/DDBJ databases">
        <authorList>
            <consortium name="DOE Joint Genome Institute"/>
            <person name="Haridas S."/>
            <person name="Albert R."/>
            <person name="Binder M."/>
            <person name="Bloem J."/>
            <person name="Labutti K."/>
            <person name="Salamov A."/>
            <person name="Andreopoulos B."/>
            <person name="Baker S.E."/>
            <person name="Barry K."/>
            <person name="Bills G."/>
            <person name="Bluhm B.H."/>
            <person name="Cannon C."/>
            <person name="Castanera R."/>
            <person name="Culley D.E."/>
            <person name="Daum C."/>
            <person name="Ezra D."/>
            <person name="Gonzalez J.B."/>
            <person name="Henrissat B."/>
            <person name="Kuo A."/>
            <person name="Liang C."/>
            <person name="Lipzen A."/>
            <person name="Lutzoni F."/>
            <person name="Magnuson J."/>
            <person name="Mondo S."/>
            <person name="Nolan M."/>
            <person name="Ohm R."/>
            <person name="Pangilinan J."/>
            <person name="Park H.-J."/>
            <person name="Ramirez L."/>
            <person name="Alfaro M."/>
            <person name="Sun H."/>
            <person name="Tritt A."/>
            <person name="Yoshinaga Y."/>
            <person name="Zwiers L.-H."/>
            <person name="Turgeon B.G."/>
            <person name="Goodwin S.B."/>
            <person name="Spatafora J.W."/>
            <person name="Crous P.W."/>
            <person name="Grigoriev I.V."/>
        </authorList>
    </citation>
    <scope>NUCLEOTIDE SEQUENCE</scope>
    <source>
        <strain evidence="4">P77</strain>
    </source>
</reference>
<dbReference type="EMBL" id="ML975440">
    <property type="protein sequence ID" value="KAF1829490.1"/>
    <property type="molecule type" value="Genomic_DNA"/>
</dbReference>
<feature type="domain" description="RDRP core" evidence="3">
    <location>
        <begin position="559"/>
        <end position="1225"/>
    </location>
</feature>
<dbReference type="GO" id="GO:0003968">
    <property type="term" value="F:RNA-directed RNA polymerase activity"/>
    <property type="evidence" value="ECO:0007669"/>
    <property type="project" value="UniProtKB-KW"/>
</dbReference>
<dbReference type="PANTHER" id="PTHR23079">
    <property type="entry name" value="RNA-DEPENDENT RNA POLYMERASE"/>
    <property type="match status" value="1"/>
</dbReference>
<dbReference type="EC" id="2.7.7.48" evidence="1"/>
<feature type="region of interest" description="Disordered" evidence="2">
    <location>
        <begin position="388"/>
        <end position="446"/>
    </location>
</feature>
<dbReference type="GO" id="GO:0031380">
    <property type="term" value="C:nuclear RNA-directed RNA polymerase complex"/>
    <property type="evidence" value="ECO:0007669"/>
    <property type="project" value="TreeGrafter"/>
</dbReference>
<protein>
    <recommendedName>
        <fullName evidence="1">RNA-dependent RNA polymerase</fullName>
        <ecNumber evidence="1">2.7.7.48</ecNumber>
    </recommendedName>
</protein>
<organism evidence="4 5">
    <name type="scientific">Decorospora gaudefroyi</name>
    <dbReference type="NCBI Taxonomy" id="184978"/>
    <lineage>
        <taxon>Eukaryota</taxon>
        <taxon>Fungi</taxon>
        <taxon>Dikarya</taxon>
        <taxon>Ascomycota</taxon>
        <taxon>Pezizomycotina</taxon>
        <taxon>Dothideomycetes</taxon>
        <taxon>Pleosporomycetidae</taxon>
        <taxon>Pleosporales</taxon>
        <taxon>Pleosporineae</taxon>
        <taxon>Pleosporaceae</taxon>
        <taxon>Decorospora</taxon>
    </lineage>
</organism>
<feature type="region of interest" description="Disordered" evidence="2">
    <location>
        <begin position="1389"/>
        <end position="1421"/>
    </location>
</feature>
<keyword evidence="1" id="KW-0548">Nucleotidyltransferase</keyword>
<keyword evidence="1" id="KW-0808">Transferase</keyword>
<feature type="region of interest" description="Disordered" evidence="2">
    <location>
        <begin position="1"/>
        <end position="22"/>
    </location>
</feature>